<keyword evidence="3" id="KW-1185">Reference proteome</keyword>
<name>A0A6A2YY96_HIBSY</name>
<dbReference type="Pfam" id="PF13456">
    <property type="entry name" value="RVT_3"/>
    <property type="match status" value="1"/>
</dbReference>
<dbReference type="GO" id="GO:0003676">
    <property type="term" value="F:nucleic acid binding"/>
    <property type="evidence" value="ECO:0007669"/>
    <property type="project" value="InterPro"/>
</dbReference>
<protein>
    <recommendedName>
        <fullName evidence="1">RNase H type-1 domain-containing protein</fullName>
    </recommendedName>
</protein>
<sequence length="246" mass="27611">MTLNFSSRPPNAGAKYVAYNYHDLMFAPYGSRWQLLRKIISVHLFSRKAMDDFGPVRQEEIRMFVRALASEKAKKNRNDTVFSNNSHSVNAICCRSINWARYYIDRGLQTDSNRISKNIPHQWTAPDQGWISLNVDGAVSTRTGHGTIGWVFGDADGAWLLGFIKSIGIVQPLQAELWAIFIVLQIAWEQGFELLLLQTDSLEAAKLLEQSDVASSSLSLVIRLAAKLGLHLSNGFIVKTMLQQTP</sequence>
<dbReference type="GO" id="GO:0004523">
    <property type="term" value="F:RNA-DNA hybrid ribonuclease activity"/>
    <property type="evidence" value="ECO:0007669"/>
    <property type="project" value="InterPro"/>
</dbReference>
<dbReference type="InterPro" id="IPR053151">
    <property type="entry name" value="RNase_H-like"/>
</dbReference>
<dbReference type="GO" id="GO:0005506">
    <property type="term" value="F:iron ion binding"/>
    <property type="evidence" value="ECO:0007669"/>
    <property type="project" value="InterPro"/>
</dbReference>
<dbReference type="InterPro" id="IPR044730">
    <property type="entry name" value="RNase_H-like_dom_plant"/>
</dbReference>
<dbReference type="GO" id="GO:0016705">
    <property type="term" value="F:oxidoreductase activity, acting on paired donors, with incorporation or reduction of molecular oxygen"/>
    <property type="evidence" value="ECO:0007669"/>
    <property type="project" value="InterPro"/>
</dbReference>
<dbReference type="SUPFAM" id="SSF53098">
    <property type="entry name" value="Ribonuclease H-like"/>
    <property type="match status" value="1"/>
</dbReference>
<dbReference type="AlphaFoldDB" id="A0A6A2YY96"/>
<evidence type="ECO:0000313" key="2">
    <source>
        <dbReference type="EMBL" id="KAE8683955.1"/>
    </source>
</evidence>
<comment type="caution">
    <text evidence="2">The sequence shown here is derived from an EMBL/GenBank/DDBJ whole genome shotgun (WGS) entry which is preliminary data.</text>
</comment>
<dbReference type="EMBL" id="VEPZ02001256">
    <property type="protein sequence ID" value="KAE8683955.1"/>
    <property type="molecule type" value="Genomic_DNA"/>
</dbReference>
<evidence type="ECO:0000313" key="3">
    <source>
        <dbReference type="Proteomes" id="UP000436088"/>
    </source>
</evidence>
<dbReference type="InterPro" id="IPR001128">
    <property type="entry name" value="Cyt_P450"/>
</dbReference>
<dbReference type="InterPro" id="IPR012337">
    <property type="entry name" value="RNaseH-like_sf"/>
</dbReference>
<dbReference type="GO" id="GO:0020037">
    <property type="term" value="F:heme binding"/>
    <property type="evidence" value="ECO:0007669"/>
    <property type="project" value="InterPro"/>
</dbReference>
<gene>
    <name evidence="2" type="ORF">F3Y22_tig00111164pilonHSYRG00005</name>
</gene>
<dbReference type="Gene3D" id="1.10.630.10">
    <property type="entry name" value="Cytochrome P450"/>
    <property type="match status" value="1"/>
</dbReference>
<reference evidence="2" key="1">
    <citation type="submission" date="2019-09" db="EMBL/GenBank/DDBJ databases">
        <title>Draft genome information of white flower Hibiscus syriacus.</title>
        <authorList>
            <person name="Kim Y.-M."/>
        </authorList>
    </citation>
    <scope>NUCLEOTIDE SEQUENCE [LARGE SCALE GENOMIC DNA]</scope>
    <source>
        <strain evidence="2">YM2019G1</strain>
    </source>
</reference>
<evidence type="ECO:0000259" key="1">
    <source>
        <dbReference type="Pfam" id="PF13456"/>
    </source>
</evidence>
<dbReference type="CDD" id="cd06222">
    <property type="entry name" value="RNase_H_like"/>
    <property type="match status" value="1"/>
</dbReference>
<proteinExistence type="predicted"/>
<dbReference type="GO" id="GO:0004497">
    <property type="term" value="F:monooxygenase activity"/>
    <property type="evidence" value="ECO:0007669"/>
    <property type="project" value="InterPro"/>
</dbReference>
<dbReference type="InterPro" id="IPR036397">
    <property type="entry name" value="RNaseH_sf"/>
</dbReference>
<accession>A0A6A2YY96</accession>
<dbReference type="Pfam" id="PF00067">
    <property type="entry name" value="p450"/>
    <property type="match status" value="1"/>
</dbReference>
<dbReference type="PANTHER" id="PTHR47723">
    <property type="entry name" value="OS05G0353850 PROTEIN"/>
    <property type="match status" value="1"/>
</dbReference>
<organism evidence="2 3">
    <name type="scientific">Hibiscus syriacus</name>
    <name type="common">Rose of Sharon</name>
    <dbReference type="NCBI Taxonomy" id="106335"/>
    <lineage>
        <taxon>Eukaryota</taxon>
        <taxon>Viridiplantae</taxon>
        <taxon>Streptophyta</taxon>
        <taxon>Embryophyta</taxon>
        <taxon>Tracheophyta</taxon>
        <taxon>Spermatophyta</taxon>
        <taxon>Magnoliopsida</taxon>
        <taxon>eudicotyledons</taxon>
        <taxon>Gunneridae</taxon>
        <taxon>Pentapetalae</taxon>
        <taxon>rosids</taxon>
        <taxon>malvids</taxon>
        <taxon>Malvales</taxon>
        <taxon>Malvaceae</taxon>
        <taxon>Malvoideae</taxon>
        <taxon>Hibiscus</taxon>
    </lineage>
</organism>
<dbReference type="SUPFAM" id="SSF48264">
    <property type="entry name" value="Cytochrome P450"/>
    <property type="match status" value="1"/>
</dbReference>
<dbReference type="InterPro" id="IPR002156">
    <property type="entry name" value="RNaseH_domain"/>
</dbReference>
<dbReference type="Proteomes" id="UP000436088">
    <property type="component" value="Unassembled WGS sequence"/>
</dbReference>
<dbReference type="Gene3D" id="3.30.420.10">
    <property type="entry name" value="Ribonuclease H-like superfamily/Ribonuclease H"/>
    <property type="match status" value="1"/>
</dbReference>
<dbReference type="PANTHER" id="PTHR47723:SF19">
    <property type="entry name" value="POLYNUCLEOTIDYL TRANSFERASE, RIBONUCLEASE H-LIKE SUPERFAMILY PROTEIN"/>
    <property type="match status" value="1"/>
</dbReference>
<feature type="domain" description="RNase H type-1" evidence="1">
    <location>
        <begin position="134"/>
        <end position="227"/>
    </location>
</feature>
<dbReference type="InterPro" id="IPR036396">
    <property type="entry name" value="Cyt_P450_sf"/>
</dbReference>